<evidence type="ECO:0000256" key="5">
    <source>
        <dbReference type="ARBA" id="ARBA00037982"/>
    </source>
</evidence>
<feature type="region of interest" description="Disordered" evidence="7">
    <location>
        <begin position="338"/>
        <end position="444"/>
    </location>
</feature>
<dbReference type="Gene3D" id="3.30.200.20">
    <property type="entry name" value="Phosphorylase Kinase, domain 1"/>
    <property type="match status" value="1"/>
</dbReference>
<dbReference type="Proteomes" id="UP000184546">
    <property type="component" value="Unassembled WGS sequence"/>
</dbReference>
<dbReference type="GO" id="GO:0004694">
    <property type="term" value="F:eukaryotic translation initiation factor 2alpha kinase activity"/>
    <property type="evidence" value="ECO:0007669"/>
    <property type="project" value="TreeGrafter"/>
</dbReference>
<dbReference type="PANTHER" id="PTHR11042:SF195">
    <property type="entry name" value="KINASE, PUTATIVE (AFU_ORTHOLOGUE AFUA_2G16620)-RELATED"/>
    <property type="match status" value="1"/>
</dbReference>
<dbReference type="STRING" id="690307.A0A1L9WLY5"/>
<feature type="compositionally biased region" description="Low complexity" evidence="7">
    <location>
        <begin position="410"/>
        <end position="422"/>
    </location>
</feature>
<dbReference type="AlphaFoldDB" id="A0A1L9WLY5"/>
<proteinExistence type="inferred from homology"/>
<sequence length="744" mass="82680">MSMFRKPSEISSSSSSDEEVQELHVSGPRPEVRSKQRHQPKKKGVLSPTSVGDSTDFDGHGKMMTAALLEFYCLSRAADLLNAQPGSHGQYTRDSPEAIALGHDMYTHQSEVLSQHGIVNEGAEKEALRPTRQLYRDTLDLIASRSFNRLDLHDRQPRSASVGDRAPLPKTSSELTLHKGRSDYAQLRQNANSLGSLQEPDIDHLFSPHLAPFLGTESRSSLFDDITNSCDEEMSRYALQFTEISVLGRGAFGEVYHVKNHVDEHDYAIKKIPVSRRRFAQLEGGNKHHLGEILKEIRTLAKLDHANIVRYYGAWAEKVKPLEYLGLRKLDLSLFKASTDTDSDSTQQNLSRHSMAPQMSTAESQNKKLAIVFEESETSASGQPPLTSTSKFTSGESTDDEDDDISAGPSISNNISQDQSSSLGSADEDIFTDGLSHNPSSMQLQRTRGRGFEIPAVILHIQMSMHPISLHAYLNPRPSTHADDLGKPRRRHCFHLVPSLQLMVDILSGVLYLHSKDIIHRDLKPANIFLSCPEKHHTHTCCHPCQSDGGPGLHYCQPRIGDFGLVADISHLNDPSSDGSPQSSENGSKIHHIVGTEFYRPPLDSSGMISSGYVHQYAQGVGMEQPMRYVCDWSLDVYSLGIILFELLYPLNTKMERHLVLDALTRGPYKKPPTASINGACLPRDFMDKVHMGDVKLKNGNTVAETLASCIGGMLDPNPRQRWRCEVIQKCLREILATVHPDSF</sequence>
<evidence type="ECO:0000256" key="3">
    <source>
        <dbReference type="ARBA" id="ARBA00022777"/>
    </source>
</evidence>
<feature type="compositionally biased region" description="Polar residues" evidence="7">
    <location>
        <begin position="378"/>
        <end position="396"/>
    </location>
</feature>
<feature type="compositionally biased region" description="Polar residues" evidence="7">
    <location>
        <begin position="435"/>
        <end position="444"/>
    </location>
</feature>
<dbReference type="GeneID" id="30973754"/>
<dbReference type="PROSITE" id="PS50011">
    <property type="entry name" value="PROTEIN_KINASE_DOM"/>
    <property type="match status" value="1"/>
</dbReference>
<keyword evidence="10" id="KW-1185">Reference proteome</keyword>
<dbReference type="InterPro" id="IPR000719">
    <property type="entry name" value="Prot_kinase_dom"/>
</dbReference>
<protein>
    <recommendedName>
        <fullName evidence="8">Protein kinase domain-containing protein</fullName>
    </recommendedName>
</protein>
<evidence type="ECO:0000256" key="7">
    <source>
        <dbReference type="SAM" id="MobiDB-lite"/>
    </source>
</evidence>
<feature type="region of interest" description="Disordered" evidence="7">
    <location>
        <begin position="153"/>
        <end position="172"/>
    </location>
</feature>
<evidence type="ECO:0000256" key="1">
    <source>
        <dbReference type="ARBA" id="ARBA00022679"/>
    </source>
</evidence>
<dbReference type="PANTHER" id="PTHR11042">
    <property type="entry name" value="EUKARYOTIC TRANSLATION INITIATION FACTOR 2-ALPHA KINASE EIF2-ALPHA KINASE -RELATED"/>
    <property type="match status" value="1"/>
</dbReference>
<feature type="region of interest" description="Disordered" evidence="7">
    <location>
        <begin position="1"/>
        <end position="54"/>
    </location>
</feature>
<dbReference type="OMA" id="YGAWVEQ"/>
<reference evidence="10" key="1">
    <citation type="journal article" date="2017" name="Genome Biol.">
        <title>Comparative genomics reveals high biological diversity and specific adaptations in the industrially and medically important fungal genus Aspergillus.</title>
        <authorList>
            <person name="de Vries R.P."/>
            <person name="Riley R."/>
            <person name="Wiebenga A."/>
            <person name="Aguilar-Osorio G."/>
            <person name="Amillis S."/>
            <person name="Uchima C.A."/>
            <person name="Anderluh G."/>
            <person name="Asadollahi M."/>
            <person name="Askin M."/>
            <person name="Barry K."/>
            <person name="Battaglia E."/>
            <person name="Bayram O."/>
            <person name="Benocci T."/>
            <person name="Braus-Stromeyer S.A."/>
            <person name="Caldana C."/>
            <person name="Canovas D."/>
            <person name="Cerqueira G.C."/>
            <person name="Chen F."/>
            <person name="Chen W."/>
            <person name="Choi C."/>
            <person name="Clum A."/>
            <person name="Dos Santos R.A."/>
            <person name="Damasio A.R."/>
            <person name="Diallinas G."/>
            <person name="Emri T."/>
            <person name="Fekete E."/>
            <person name="Flipphi M."/>
            <person name="Freyberg S."/>
            <person name="Gallo A."/>
            <person name="Gournas C."/>
            <person name="Habgood R."/>
            <person name="Hainaut M."/>
            <person name="Harispe M.L."/>
            <person name="Henrissat B."/>
            <person name="Hilden K.S."/>
            <person name="Hope R."/>
            <person name="Hossain A."/>
            <person name="Karabika E."/>
            <person name="Karaffa L."/>
            <person name="Karanyi Z."/>
            <person name="Krasevec N."/>
            <person name="Kuo A."/>
            <person name="Kusch H."/>
            <person name="LaButti K."/>
            <person name="Lagendijk E.L."/>
            <person name="Lapidus A."/>
            <person name="Levasseur A."/>
            <person name="Lindquist E."/>
            <person name="Lipzen A."/>
            <person name="Logrieco A.F."/>
            <person name="MacCabe A."/>
            <person name="Maekelae M.R."/>
            <person name="Malavazi I."/>
            <person name="Melin P."/>
            <person name="Meyer V."/>
            <person name="Mielnichuk N."/>
            <person name="Miskei M."/>
            <person name="Molnar A.P."/>
            <person name="Mule G."/>
            <person name="Ngan C.Y."/>
            <person name="Orejas M."/>
            <person name="Orosz E."/>
            <person name="Ouedraogo J.P."/>
            <person name="Overkamp K.M."/>
            <person name="Park H.-S."/>
            <person name="Perrone G."/>
            <person name="Piumi F."/>
            <person name="Punt P.J."/>
            <person name="Ram A.F."/>
            <person name="Ramon A."/>
            <person name="Rauscher S."/>
            <person name="Record E."/>
            <person name="Riano-Pachon D.M."/>
            <person name="Robert V."/>
            <person name="Roehrig J."/>
            <person name="Ruller R."/>
            <person name="Salamov A."/>
            <person name="Salih N.S."/>
            <person name="Samson R.A."/>
            <person name="Sandor E."/>
            <person name="Sanguinetti M."/>
            <person name="Schuetze T."/>
            <person name="Sepcic K."/>
            <person name="Shelest E."/>
            <person name="Sherlock G."/>
            <person name="Sophianopoulou V."/>
            <person name="Squina F.M."/>
            <person name="Sun H."/>
            <person name="Susca A."/>
            <person name="Todd R.B."/>
            <person name="Tsang A."/>
            <person name="Unkles S.E."/>
            <person name="van de Wiele N."/>
            <person name="van Rossen-Uffink D."/>
            <person name="Oliveira J.V."/>
            <person name="Vesth T.C."/>
            <person name="Visser J."/>
            <person name="Yu J.-H."/>
            <person name="Zhou M."/>
            <person name="Andersen M.R."/>
            <person name="Archer D.B."/>
            <person name="Baker S.E."/>
            <person name="Benoit I."/>
            <person name="Brakhage A.A."/>
            <person name="Braus G.H."/>
            <person name="Fischer R."/>
            <person name="Frisvad J.C."/>
            <person name="Goldman G.H."/>
            <person name="Houbraken J."/>
            <person name="Oakley B."/>
            <person name="Pocsi I."/>
            <person name="Scazzocchio C."/>
            <person name="Seiboth B."/>
            <person name="vanKuyk P.A."/>
            <person name="Wortman J."/>
            <person name="Dyer P.S."/>
            <person name="Grigoriev I.V."/>
        </authorList>
    </citation>
    <scope>NUCLEOTIDE SEQUENCE [LARGE SCALE GENOMIC DNA]</scope>
    <source>
        <strain evidence="10">ATCC 16872 / CBS 172.66 / WB 5094</strain>
    </source>
</reference>
<dbReference type="SUPFAM" id="SSF56112">
    <property type="entry name" value="Protein kinase-like (PK-like)"/>
    <property type="match status" value="1"/>
</dbReference>
<feature type="binding site" evidence="6">
    <location>
        <position position="271"/>
    </location>
    <ligand>
        <name>ATP</name>
        <dbReference type="ChEBI" id="CHEBI:30616"/>
    </ligand>
</feature>
<accession>A0A1L9WLY5</accession>
<dbReference type="PROSITE" id="PS00107">
    <property type="entry name" value="PROTEIN_KINASE_ATP"/>
    <property type="match status" value="1"/>
</dbReference>
<dbReference type="Pfam" id="PF00069">
    <property type="entry name" value="Pkinase"/>
    <property type="match status" value="2"/>
</dbReference>
<feature type="compositionally biased region" description="Polar residues" evidence="7">
    <location>
        <begin position="338"/>
        <end position="364"/>
    </location>
</feature>
<evidence type="ECO:0000256" key="4">
    <source>
        <dbReference type="ARBA" id="ARBA00022840"/>
    </source>
</evidence>
<gene>
    <name evidence="9" type="ORF">ASPACDRAFT_33158</name>
</gene>
<dbReference type="GO" id="GO:0005634">
    <property type="term" value="C:nucleus"/>
    <property type="evidence" value="ECO:0007669"/>
    <property type="project" value="TreeGrafter"/>
</dbReference>
<dbReference type="EMBL" id="KV878983">
    <property type="protein sequence ID" value="OJJ97185.1"/>
    <property type="molecule type" value="Genomic_DNA"/>
</dbReference>
<keyword evidence="1" id="KW-0808">Transferase</keyword>
<dbReference type="InterPro" id="IPR011009">
    <property type="entry name" value="Kinase-like_dom_sf"/>
</dbReference>
<dbReference type="InterPro" id="IPR017441">
    <property type="entry name" value="Protein_kinase_ATP_BS"/>
</dbReference>
<evidence type="ECO:0000256" key="2">
    <source>
        <dbReference type="ARBA" id="ARBA00022741"/>
    </source>
</evidence>
<keyword evidence="3" id="KW-0418">Kinase</keyword>
<keyword evidence="2 6" id="KW-0547">Nucleotide-binding</keyword>
<name>A0A1L9WLY5_ASPA1</name>
<evidence type="ECO:0000313" key="10">
    <source>
        <dbReference type="Proteomes" id="UP000184546"/>
    </source>
</evidence>
<dbReference type="PROSITE" id="PS00108">
    <property type="entry name" value="PROTEIN_KINASE_ST"/>
    <property type="match status" value="1"/>
</dbReference>
<dbReference type="Gene3D" id="1.10.510.10">
    <property type="entry name" value="Transferase(Phosphotransferase) domain 1"/>
    <property type="match status" value="1"/>
</dbReference>
<dbReference type="GO" id="GO:0005829">
    <property type="term" value="C:cytosol"/>
    <property type="evidence" value="ECO:0007669"/>
    <property type="project" value="TreeGrafter"/>
</dbReference>
<dbReference type="InterPro" id="IPR050339">
    <property type="entry name" value="CC_SR_Kinase"/>
</dbReference>
<dbReference type="InterPro" id="IPR008271">
    <property type="entry name" value="Ser/Thr_kinase_AS"/>
</dbReference>
<keyword evidence="4 6" id="KW-0067">ATP-binding</keyword>
<evidence type="ECO:0000256" key="6">
    <source>
        <dbReference type="PROSITE-ProRule" id="PRU10141"/>
    </source>
</evidence>
<feature type="domain" description="Protein kinase" evidence="8">
    <location>
        <begin position="241"/>
        <end position="736"/>
    </location>
</feature>
<dbReference type="RefSeq" id="XP_020053525.1">
    <property type="nucleotide sequence ID" value="XM_020199940.1"/>
</dbReference>
<dbReference type="OrthoDB" id="1405469at2759"/>
<feature type="compositionally biased region" description="Basic residues" evidence="7">
    <location>
        <begin position="35"/>
        <end position="44"/>
    </location>
</feature>
<evidence type="ECO:0000259" key="8">
    <source>
        <dbReference type="PROSITE" id="PS50011"/>
    </source>
</evidence>
<dbReference type="GO" id="GO:1990625">
    <property type="term" value="P:negative regulation of cytoplasmic translational initiation in response to stress"/>
    <property type="evidence" value="ECO:0007669"/>
    <property type="project" value="TreeGrafter"/>
</dbReference>
<dbReference type="GO" id="GO:0005524">
    <property type="term" value="F:ATP binding"/>
    <property type="evidence" value="ECO:0007669"/>
    <property type="project" value="UniProtKB-UniRule"/>
</dbReference>
<dbReference type="VEuPathDB" id="FungiDB:ASPACDRAFT_33158"/>
<comment type="similarity">
    <text evidence="5">Belongs to the protein kinase superfamily. Ser/Thr protein kinase family. GCN2 subfamily.</text>
</comment>
<evidence type="ECO:0000313" key="9">
    <source>
        <dbReference type="EMBL" id="OJJ97185.1"/>
    </source>
</evidence>
<organism evidence="9 10">
    <name type="scientific">Aspergillus aculeatus (strain ATCC 16872 / CBS 172.66 / WB 5094)</name>
    <dbReference type="NCBI Taxonomy" id="690307"/>
    <lineage>
        <taxon>Eukaryota</taxon>
        <taxon>Fungi</taxon>
        <taxon>Dikarya</taxon>
        <taxon>Ascomycota</taxon>
        <taxon>Pezizomycotina</taxon>
        <taxon>Eurotiomycetes</taxon>
        <taxon>Eurotiomycetidae</taxon>
        <taxon>Eurotiales</taxon>
        <taxon>Aspergillaceae</taxon>
        <taxon>Aspergillus</taxon>
        <taxon>Aspergillus subgen. Circumdati</taxon>
    </lineage>
</organism>
<dbReference type="SMART" id="SM00220">
    <property type="entry name" value="S_TKc"/>
    <property type="match status" value="1"/>
</dbReference>